<keyword evidence="1" id="KW-0472">Membrane</keyword>
<keyword evidence="4" id="KW-1185">Reference proteome</keyword>
<dbReference type="EMBL" id="APOI01000027">
    <property type="protein sequence ID" value="ENU22557.1"/>
    <property type="molecule type" value="Genomic_DNA"/>
</dbReference>
<accession>A0A1E7R012</accession>
<evidence type="ECO:0000313" key="5">
    <source>
        <dbReference type="Proteomes" id="UP000233553"/>
    </source>
</evidence>
<proteinExistence type="predicted"/>
<dbReference type="EMBL" id="PISJ01000001">
    <property type="protein sequence ID" value="PKF37307.1"/>
    <property type="molecule type" value="Genomic_DNA"/>
</dbReference>
<dbReference type="Pfam" id="PF11391">
    <property type="entry name" value="DUF2798"/>
    <property type="match status" value="1"/>
</dbReference>
<evidence type="ECO:0000313" key="4">
    <source>
        <dbReference type="Proteomes" id="UP000013034"/>
    </source>
</evidence>
<evidence type="ECO:0000313" key="3">
    <source>
        <dbReference type="EMBL" id="PKF37307.1"/>
    </source>
</evidence>
<dbReference type="Proteomes" id="UP000233553">
    <property type="component" value="Unassembled WGS sequence"/>
</dbReference>
<dbReference type="AlphaFoldDB" id="A0A1E7R012"/>
<dbReference type="RefSeq" id="WP_004656136.1">
    <property type="nucleotide sequence ID" value="NZ_KB849179.1"/>
</dbReference>
<feature type="transmembrane region" description="Helical" evidence="1">
    <location>
        <begin position="53"/>
        <end position="76"/>
    </location>
</feature>
<name>A0A1E7R012_9GAMM</name>
<comment type="caution">
    <text evidence="3">The sequence shown here is derived from an EMBL/GenBank/DDBJ whole genome shotgun (WGS) entry which is preliminary data.</text>
</comment>
<keyword evidence="1" id="KW-1133">Transmembrane helix</keyword>
<dbReference type="InterPro" id="IPR021529">
    <property type="entry name" value="DUF2798"/>
</dbReference>
<reference evidence="2 4" key="1">
    <citation type="submission" date="2013-02" db="EMBL/GenBank/DDBJ databases">
        <title>The Genome Sequence of Acinetobacter sp. NIPH 809.</title>
        <authorList>
            <consortium name="The Broad Institute Genome Sequencing Platform"/>
            <consortium name="The Broad Institute Genome Sequencing Center for Infectious Disease"/>
            <person name="Cerqueira G."/>
            <person name="Feldgarden M."/>
            <person name="Courvalin P."/>
            <person name="Perichon B."/>
            <person name="Grillot-Courvalin C."/>
            <person name="Clermont D."/>
            <person name="Rocha E."/>
            <person name="Yoon E.-J."/>
            <person name="Nemec A."/>
            <person name="Walker B."/>
            <person name="Young S.K."/>
            <person name="Zeng Q."/>
            <person name="Gargeya S."/>
            <person name="Fitzgerald M."/>
            <person name="Haas B."/>
            <person name="Abouelleil A."/>
            <person name="Alvarado L."/>
            <person name="Arachchi H.M."/>
            <person name="Berlin A.M."/>
            <person name="Chapman S.B."/>
            <person name="Dewar J."/>
            <person name="Goldberg J."/>
            <person name="Griggs A."/>
            <person name="Gujja S."/>
            <person name="Hansen M."/>
            <person name="Howarth C."/>
            <person name="Imamovic A."/>
            <person name="Larimer J."/>
            <person name="McCowan C."/>
            <person name="Murphy C."/>
            <person name="Neiman D."/>
            <person name="Pearson M."/>
            <person name="Priest M."/>
            <person name="Roberts A."/>
            <person name="Saif S."/>
            <person name="Shea T."/>
            <person name="Sisk P."/>
            <person name="Sykes S."/>
            <person name="Wortman J."/>
            <person name="Nusbaum C."/>
            <person name="Birren B."/>
        </authorList>
    </citation>
    <scope>NUCLEOTIDE SEQUENCE [LARGE SCALE GENOMIC DNA]</scope>
    <source>
        <strain evidence="2 4">NIPH 809</strain>
    </source>
</reference>
<evidence type="ECO:0000256" key="1">
    <source>
        <dbReference type="SAM" id="Phobius"/>
    </source>
</evidence>
<reference evidence="3 5" key="2">
    <citation type="submission" date="2017-12" db="EMBL/GenBank/DDBJ databases">
        <title>Draft Genome sequences of multiple microbial strains isolated from spacecraft associated surfaces.</title>
        <authorList>
            <person name="Seuylemezian A."/>
            <person name="Vaishampayan P."/>
            <person name="Venkateswaran K."/>
        </authorList>
    </citation>
    <scope>NUCLEOTIDE SEQUENCE [LARGE SCALE GENOMIC DNA]</scope>
    <source>
        <strain evidence="3 5">2P01AA</strain>
    </source>
</reference>
<dbReference type="OrthoDB" id="4557675at2"/>
<gene>
    <name evidence="3" type="ORF">CW311_00480</name>
    <name evidence="2" type="ORF">F993_03013</name>
</gene>
<sequence>MQRSKSSSFNFQKIPNRYASIVLPFFLSIIMTFIVSCISTLRSMGFEQFSFTTWMSAWGISWLIAFPVLLLVLPIVRKMTMLLVRPA</sequence>
<dbReference type="Proteomes" id="UP000013034">
    <property type="component" value="Unassembled WGS sequence"/>
</dbReference>
<protein>
    <submittedName>
        <fullName evidence="3">DUF2798 domain-containing protein</fullName>
    </submittedName>
</protein>
<feature type="transmembrane region" description="Helical" evidence="1">
    <location>
        <begin position="21"/>
        <end position="41"/>
    </location>
</feature>
<evidence type="ECO:0000313" key="2">
    <source>
        <dbReference type="EMBL" id="ENU22557.1"/>
    </source>
</evidence>
<keyword evidence="1" id="KW-0812">Transmembrane</keyword>
<organism evidence="3 5">
    <name type="scientific">Acinetobacter proteolyticus</name>
    <dbReference type="NCBI Taxonomy" id="1776741"/>
    <lineage>
        <taxon>Bacteria</taxon>
        <taxon>Pseudomonadati</taxon>
        <taxon>Pseudomonadota</taxon>
        <taxon>Gammaproteobacteria</taxon>
        <taxon>Moraxellales</taxon>
        <taxon>Moraxellaceae</taxon>
        <taxon>Acinetobacter</taxon>
    </lineage>
</organism>